<dbReference type="RefSeq" id="WP_190132187.1">
    <property type="nucleotide sequence ID" value="NZ_BNBD01000013.1"/>
</dbReference>
<dbReference type="AlphaFoldDB" id="A0A919EEH4"/>
<sequence>MRPLNATLAAAGLALVVPLGLLLCGCADPGGLRVTGPAESPVAGTLPVEVVAGPGQPPVRRPASFVIGGSVRLAGLRWLSWGGPRAEATGEVSGDWCAPACGEKPYPARVVFAGLVRQDRFAYYGRAEVRAEGVPPEQHRELRNLRLYVPRH</sequence>
<dbReference type="EMBL" id="BNBD01000013">
    <property type="protein sequence ID" value="GHF64473.1"/>
    <property type="molecule type" value="Genomic_DNA"/>
</dbReference>
<gene>
    <name evidence="1" type="ORF">GCM10010218_52540</name>
</gene>
<name>A0A919EEH4_9ACTN</name>
<evidence type="ECO:0000313" key="2">
    <source>
        <dbReference type="Proteomes" id="UP000638313"/>
    </source>
</evidence>
<reference evidence="1" key="2">
    <citation type="submission" date="2020-09" db="EMBL/GenBank/DDBJ databases">
        <authorList>
            <person name="Sun Q."/>
            <person name="Ohkuma M."/>
        </authorList>
    </citation>
    <scope>NUCLEOTIDE SEQUENCE</scope>
    <source>
        <strain evidence="1">JCM 4059</strain>
    </source>
</reference>
<organism evidence="1 2">
    <name type="scientific">Streptomyces mashuensis</name>
    <dbReference type="NCBI Taxonomy" id="33904"/>
    <lineage>
        <taxon>Bacteria</taxon>
        <taxon>Bacillati</taxon>
        <taxon>Actinomycetota</taxon>
        <taxon>Actinomycetes</taxon>
        <taxon>Kitasatosporales</taxon>
        <taxon>Streptomycetaceae</taxon>
        <taxon>Streptomyces</taxon>
    </lineage>
</organism>
<dbReference type="Proteomes" id="UP000638313">
    <property type="component" value="Unassembled WGS sequence"/>
</dbReference>
<keyword evidence="2" id="KW-1185">Reference proteome</keyword>
<dbReference type="PROSITE" id="PS51257">
    <property type="entry name" value="PROKAR_LIPOPROTEIN"/>
    <property type="match status" value="1"/>
</dbReference>
<reference evidence="1" key="1">
    <citation type="journal article" date="2014" name="Int. J. Syst. Evol. Microbiol.">
        <title>Complete genome sequence of Corynebacterium casei LMG S-19264T (=DSM 44701T), isolated from a smear-ripened cheese.</title>
        <authorList>
            <consortium name="US DOE Joint Genome Institute (JGI-PGF)"/>
            <person name="Walter F."/>
            <person name="Albersmeier A."/>
            <person name="Kalinowski J."/>
            <person name="Ruckert C."/>
        </authorList>
    </citation>
    <scope>NUCLEOTIDE SEQUENCE</scope>
    <source>
        <strain evidence="1">JCM 4059</strain>
    </source>
</reference>
<evidence type="ECO:0000313" key="1">
    <source>
        <dbReference type="EMBL" id="GHF64473.1"/>
    </source>
</evidence>
<protein>
    <recommendedName>
        <fullName evidence="3">Lipoprotein</fullName>
    </recommendedName>
</protein>
<comment type="caution">
    <text evidence="1">The sequence shown here is derived from an EMBL/GenBank/DDBJ whole genome shotgun (WGS) entry which is preliminary data.</text>
</comment>
<proteinExistence type="predicted"/>
<evidence type="ECO:0008006" key="3">
    <source>
        <dbReference type="Google" id="ProtNLM"/>
    </source>
</evidence>
<accession>A0A919EEH4</accession>